<dbReference type="GO" id="GO:0034506">
    <property type="term" value="C:chromosome, centromeric core domain"/>
    <property type="evidence" value="ECO:0007669"/>
    <property type="project" value="TreeGrafter"/>
</dbReference>
<evidence type="ECO:0000256" key="4">
    <source>
        <dbReference type="ARBA" id="ARBA00023136"/>
    </source>
</evidence>
<comment type="caution">
    <text evidence="9">The sequence shown here is derived from an EMBL/GenBank/DDBJ whole genome shotgun (WGS) entry which is preliminary data.</text>
</comment>
<evidence type="ECO:0000259" key="8">
    <source>
        <dbReference type="Pfam" id="PF09779"/>
    </source>
</evidence>
<dbReference type="PANTHER" id="PTHR28538:SF1">
    <property type="entry name" value="INTEGRAL INNER NUCLEAR MEMBRANE PROTEIN IMA1"/>
    <property type="match status" value="1"/>
</dbReference>
<dbReference type="PANTHER" id="PTHR28538">
    <property type="entry name" value="INTEGRAL INNER NUCLEAR MEMBRANE PROTEIN IMA1"/>
    <property type="match status" value="1"/>
</dbReference>
<dbReference type="EMBL" id="CABFOC020000011">
    <property type="protein sequence ID" value="CAH0045434.1"/>
    <property type="molecule type" value="Genomic_DNA"/>
</dbReference>
<feature type="region of interest" description="Disordered" evidence="6">
    <location>
        <begin position="380"/>
        <end position="452"/>
    </location>
</feature>
<reference evidence="10" key="1">
    <citation type="submission" date="2019-06" db="EMBL/GenBank/DDBJ databases">
        <authorList>
            <person name="Broberg M."/>
        </authorList>
    </citation>
    <scope>NUCLEOTIDE SEQUENCE [LARGE SCALE GENOMIC DNA]</scope>
</reference>
<dbReference type="InterPro" id="IPR018617">
    <property type="entry name" value="Ima1_N"/>
</dbReference>
<keyword evidence="4 7" id="KW-0472">Membrane</keyword>
<evidence type="ECO:0000256" key="6">
    <source>
        <dbReference type="SAM" id="MobiDB-lite"/>
    </source>
</evidence>
<name>A0A9N9YYC1_9HYPO</name>
<feature type="transmembrane region" description="Helical" evidence="7">
    <location>
        <begin position="302"/>
        <end position="321"/>
    </location>
</feature>
<evidence type="ECO:0000313" key="9">
    <source>
        <dbReference type="EMBL" id="CAH0045434.1"/>
    </source>
</evidence>
<dbReference type="Proteomes" id="UP000775872">
    <property type="component" value="Unassembled WGS sequence"/>
</dbReference>
<evidence type="ECO:0000313" key="10">
    <source>
        <dbReference type="Proteomes" id="UP000775872"/>
    </source>
</evidence>
<feature type="domain" description="Ima1 N-terminal" evidence="8">
    <location>
        <begin position="9"/>
        <end position="134"/>
    </location>
</feature>
<dbReference type="Pfam" id="PF09779">
    <property type="entry name" value="Ima1_N"/>
    <property type="match status" value="1"/>
</dbReference>
<keyword evidence="2 7" id="KW-0812">Transmembrane</keyword>
<organism evidence="9 10">
    <name type="scientific">Clonostachys solani</name>
    <dbReference type="NCBI Taxonomy" id="160281"/>
    <lineage>
        <taxon>Eukaryota</taxon>
        <taxon>Fungi</taxon>
        <taxon>Dikarya</taxon>
        <taxon>Ascomycota</taxon>
        <taxon>Pezizomycotina</taxon>
        <taxon>Sordariomycetes</taxon>
        <taxon>Hypocreomycetidae</taxon>
        <taxon>Hypocreales</taxon>
        <taxon>Bionectriaceae</taxon>
        <taxon>Clonostachys</taxon>
    </lineage>
</organism>
<accession>A0A9N9YYC1</accession>
<evidence type="ECO:0000256" key="5">
    <source>
        <dbReference type="ARBA" id="ARBA00023242"/>
    </source>
</evidence>
<feature type="transmembrane region" description="Helical" evidence="7">
    <location>
        <begin position="638"/>
        <end position="656"/>
    </location>
</feature>
<keyword evidence="3 7" id="KW-1133">Transmembrane helix</keyword>
<dbReference type="GO" id="GO:0034992">
    <property type="term" value="C:microtubule organizing center attachment site"/>
    <property type="evidence" value="ECO:0007669"/>
    <property type="project" value="TreeGrafter"/>
</dbReference>
<evidence type="ECO:0000256" key="2">
    <source>
        <dbReference type="ARBA" id="ARBA00022692"/>
    </source>
</evidence>
<proteinExistence type="predicted"/>
<evidence type="ECO:0000256" key="7">
    <source>
        <dbReference type="SAM" id="Phobius"/>
    </source>
</evidence>
<feature type="transmembrane region" description="Helical" evidence="7">
    <location>
        <begin position="271"/>
        <end position="290"/>
    </location>
</feature>
<sequence length="685" mass="75375">MRRRAGRYLSCFYCGKRSTIRFDGITTEFDCPNCDATNYLDENGEITDPPVAMVQESHPGVQHTTARQASPRTENIFCSTCLKNQHLFTASLAQYLPEDSDDPDNEELERDYYKFRRGLEKRYPQVCEQCEVRVNSAIDKAGYTAKTDHLRKMMDLSRQARLRTKRTSKLDWVHYVGRLIWWGAFLLQMSWHLKGLMEIIISQRDSESGMSDPEDEGGWQSQAGRVLDMLPPDQALLRFSLWAGLFVAWWNPQLVKVVRGFTRHLLGLRQWYCFQLLIVGFRLGVINLVGLDGQPKNAQLSAHLVMAAAMSLLYTLALRAIKVDTTPLFGGTASVSPPRADAPLAQKRASEPKGFAEMLNEALDSPNTTPTRKPIIHSPQVTPAPMQPQSPFLSSSRFQSAASQQFGTPNTQAYDASDEMDWTPTVESSPHRALQGSPSPAVRGGFGQGPASSLRTFGQAPTNTDSGAFWYKVPPAPLNPAHKLRNPPNQPALIAKPKETGENIFFRGAAAKRGDKLKGGSRDGGVAFNQPKFFAPRKENDEANSLADMLGQSFTLGSEETELDPGEGTQSERLAALRSETQRQQRTAVEIIVVGAIVVVWLLMLTMPVEHVCEIQLGLLGLASAVGIYACRTRAAAGLVVAGIELAGLGYAGWGAWRGDATEAGCAGIGVLFVMLGHLVWDMFS</sequence>
<dbReference type="OrthoDB" id="5966927at2759"/>
<keyword evidence="5" id="KW-0539">Nucleus</keyword>
<dbReference type="GO" id="GO:0071765">
    <property type="term" value="P:nuclear inner membrane organization"/>
    <property type="evidence" value="ECO:0007669"/>
    <property type="project" value="InterPro"/>
</dbReference>
<dbReference type="AlphaFoldDB" id="A0A9N9YYC1"/>
<keyword evidence="10" id="KW-1185">Reference proteome</keyword>
<feature type="transmembrane region" description="Helical" evidence="7">
    <location>
        <begin position="588"/>
        <end position="609"/>
    </location>
</feature>
<dbReference type="GO" id="GO:0044732">
    <property type="term" value="C:mitotic spindle pole body"/>
    <property type="evidence" value="ECO:0007669"/>
    <property type="project" value="TreeGrafter"/>
</dbReference>
<protein>
    <recommendedName>
        <fullName evidence="8">Ima1 N-terminal domain-containing protein</fullName>
    </recommendedName>
</protein>
<evidence type="ECO:0000256" key="3">
    <source>
        <dbReference type="ARBA" id="ARBA00022989"/>
    </source>
</evidence>
<feature type="compositionally biased region" description="Low complexity" evidence="6">
    <location>
        <begin position="394"/>
        <end position="406"/>
    </location>
</feature>
<gene>
    <name evidence="9" type="ORF">CSOL1703_00011184</name>
</gene>
<dbReference type="InterPro" id="IPR042321">
    <property type="entry name" value="Ima1"/>
</dbReference>
<evidence type="ECO:0000256" key="1">
    <source>
        <dbReference type="ARBA" id="ARBA00004473"/>
    </source>
</evidence>
<reference evidence="9 10" key="2">
    <citation type="submission" date="2021-10" db="EMBL/GenBank/DDBJ databases">
        <authorList>
            <person name="Piombo E."/>
        </authorList>
    </citation>
    <scope>NUCLEOTIDE SEQUENCE [LARGE SCALE GENOMIC DNA]</scope>
</reference>
<dbReference type="GO" id="GO:0005637">
    <property type="term" value="C:nuclear inner membrane"/>
    <property type="evidence" value="ECO:0007669"/>
    <property type="project" value="UniProtKB-SubCell"/>
</dbReference>
<comment type="subcellular location">
    <subcellularLocation>
        <location evidence="1">Nucleus inner membrane</location>
        <topology evidence="1">Multi-pass membrane protein</topology>
    </subcellularLocation>
</comment>
<feature type="transmembrane region" description="Helical" evidence="7">
    <location>
        <begin position="662"/>
        <end position="681"/>
    </location>
</feature>